<dbReference type="AlphaFoldDB" id="A0A835HFG0"/>
<proteinExistence type="predicted"/>
<keyword evidence="2" id="KW-1185">Reference proteome</keyword>
<reference evidence="1 2" key="1">
    <citation type="submission" date="2020-10" db="EMBL/GenBank/DDBJ databases">
        <title>The Coptis chinensis genome and diversification of protoberbering-type alkaloids.</title>
        <authorList>
            <person name="Wang B."/>
            <person name="Shu S."/>
            <person name="Song C."/>
            <person name="Liu Y."/>
        </authorList>
    </citation>
    <scope>NUCLEOTIDE SEQUENCE [LARGE SCALE GENOMIC DNA]</scope>
    <source>
        <strain evidence="1">HL-2020</strain>
        <tissue evidence="1">Leaf</tissue>
    </source>
</reference>
<dbReference type="GO" id="GO:0008270">
    <property type="term" value="F:zinc ion binding"/>
    <property type="evidence" value="ECO:0007669"/>
    <property type="project" value="InterPro"/>
</dbReference>
<evidence type="ECO:0000313" key="1">
    <source>
        <dbReference type="EMBL" id="KAF9598786.1"/>
    </source>
</evidence>
<comment type="caution">
    <text evidence="1">The sequence shown here is derived from an EMBL/GenBank/DDBJ whole genome shotgun (WGS) entry which is preliminary data.</text>
</comment>
<dbReference type="InterPro" id="IPR036875">
    <property type="entry name" value="Znf_CCHC_sf"/>
</dbReference>
<evidence type="ECO:0000313" key="2">
    <source>
        <dbReference type="Proteomes" id="UP000631114"/>
    </source>
</evidence>
<protein>
    <submittedName>
        <fullName evidence="1">Uncharacterized protein</fullName>
    </submittedName>
</protein>
<dbReference type="EMBL" id="JADFTS010000007">
    <property type="protein sequence ID" value="KAF9598786.1"/>
    <property type="molecule type" value="Genomic_DNA"/>
</dbReference>
<dbReference type="SUPFAM" id="SSF57756">
    <property type="entry name" value="Retrovirus zinc finger-like domains"/>
    <property type="match status" value="1"/>
</dbReference>
<dbReference type="Proteomes" id="UP000631114">
    <property type="component" value="Unassembled WGS sequence"/>
</dbReference>
<accession>A0A835HFG0</accession>
<dbReference type="GO" id="GO:0003676">
    <property type="term" value="F:nucleic acid binding"/>
    <property type="evidence" value="ECO:0007669"/>
    <property type="project" value="InterPro"/>
</dbReference>
<gene>
    <name evidence="1" type="ORF">IFM89_031454</name>
</gene>
<organism evidence="1 2">
    <name type="scientific">Coptis chinensis</name>
    <dbReference type="NCBI Taxonomy" id="261450"/>
    <lineage>
        <taxon>Eukaryota</taxon>
        <taxon>Viridiplantae</taxon>
        <taxon>Streptophyta</taxon>
        <taxon>Embryophyta</taxon>
        <taxon>Tracheophyta</taxon>
        <taxon>Spermatophyta</taxon>
        <taxon>Magnoliopsida</taxon>
        <taxon>Ranunculales</taxon>
        <taxon>Ranunculaceae</taxon>
        <taxon>Coptidoideae</taxon>
        <taxon>Coptis</taxon>
    </lineage>
</organism>
<sequence>MVESTFSVKHVKAFIFIDESIGHSSRRFVDGDTGNSSEKAKEGESVAADIGCFICGENYHWSYTCPWKRSPCSRCRTPRLLLTSTKTHRAKVVEATKLLYEESPCNRCRTPRLMLTSTKPHSKYKKFYKCENCLSFEWLKEKKLSAVGKVVEAKKLSFEEEEKDSSNFKFSFEFTVDDISQAFDAKIVLKAKS</sequence>
<name>A0A835HFG0_9MAGN</name>